<dbReference type="EMBL" id="SRJC01000001">
    <property type="protein sequence ID" value="TGB04425.1"/>
    <property type="molecule type" value="Genomic_DNA"/>
</dbReference>
<feature type="signal peptide" evidence="1">
    <location>
        <begin position="1"/>
        <end position="23"/>
    </location>
</feature>
<sequence>MWKSIVLLGFVALSILLSGCAHHIDAESTFNDKEVAADLEELSIDVKLPTILPFEAYKLMSTAYPEGKAQSYSLNIFARPEDKEVLAITAVEGTLRVPLQAEEVELEVGEVGYYSEQGDVASVVWEDAGVSYQVQHICEENSKLFTKQGFITFINQFE</sequence>
<dbReference type="RefSeq" id="WP_079479845.1">
    <property type="nucleotide sequence ID" value="NZ_FVYZ01000004.1"/>
</dbReference>
<protein>
    <recommendedName>
        <fullName evidence="4">DUF4367 domain-containing protein</fullName>
    </recommendedName>
</protein>
<comment type="caution">
    <text evidence="2">The sequence shown here is derived from an EMBL/GenBank/DDBJ whole genome shotgun (WGS) entry which is preliminary data.</text>
</comment>
<evidence type="ECO:0008006" key="4">
    <source>
        <dbReference type="Google" id="ProtNLM"/>
    </source>
</evidence>
<evidence type="ECO:0000256" key="1">
    <source>
        <dbReference type="SAM" id="SignalP"/>
    </source>
</evidence>
<dbReference type="Proteomes" id="UP000297982">
    <property type="component" value="Unassembled WGS sequence"/>
</dbReference>
<gene>
    <name evidence="2" type="ORF">E4663_05365</name>
</gene>
<organism evidence="2 3">
    <name type="scientific">Halobacillus salinus</name>
    <dbReference type="NCBI Taxonomy" id="192814"/>
    <lineage>
        <taxon>Bacteria</taxon>
        <taxon>Bacillati</taxon>
        <taxon>Bacillota</taxon>
        <taxon>Bacilli</taxon>
        <taxon>Bacillales</taxon>
        <taxon>Bacillaceae</taxon>
        <taxon>Halobacillus</taxon>
    </lineage>
</organism>
<feature type="chain" id="PRO_5039633859" description="DUF4367 domain-containing protein" evidence="1">
    <location>
        <begin position="24"/>
        <end position="158"/>
    </location>
</feature>
<keyword evidence="1" id="KW-0732">Signal</keyword>
<dbReference type="STRING" id="192814.GCA_900166575_01477"/>
<evidence type="ECO:0000313" key="3">
    <source>
        <dbReference type="Proteomes" id="UP000297982"/>
    </source>
</evidence>
<reference evidence="2 3" key="1">
    <citation type="journal article" date="2003" name="Int. J. Syst. Evol. Microbiol.">
        <title>Halobacillus salinus sp. nov., isolated from a salt lake on the coast of the East Sea in Korea.</title>
        <authorList>
            <person name="Yoon J.H."/>
            <person name="Kang K.H."/>
            <person name="Park Y.H."/>
        </authorList>
    </citation>
    <scope>NUCLEOTIDE SEQUENCE [LARGE SCALE GENOMIC DNA]</scope>
    <source>
        <strain evidence="2 3">HSL-3</strain>
    </source>
</reference>
<keyword evidence="3" id="KW-1185">Reference proteome</keyword>
<dbReference type="PROSITE" id="PS51257">
    <property type="entry name" value="PROKAR_LIPOPROTEIN"/>
    <property type="match status" value="1"/>
</dbReference>
<evidence type="ECO:0000313" key="2">
    <source>
        <dbReference type="EMBL" id="TGB04425.1"/>
    </source>
</evidence>
<proteinExistence type="predicted"/>
<dbReference type="AlphaFoldDB" id="A0A4Z0H5G1"/>
<accession>A0A4Z0H5G1</accession>
<name>A0A4Z0H5G1_9BACI</name>